<reference evidence="1 2" key="1">
    <citation type="journal article" date="2020" name="Genome Biol. Evol.">
        <title>Comparative genomics of Sclerotiniaceae.</title>
        <authorList>
            <person name="Valero Jimenez C.A."/>
            <person name="Steentjes M."/>
            <person name="Scholten O.E."/>
            <person name="Van Kan J.A.L."/>
        </authorList>
    </citation>
    <scope>NUCLEOTIDE SEQUENCE [LARGE SCALE GENOMIC DNA]</scope>
    <source>
        <strain evidence="1 2">B1</strain>
    </source>
</reference>
<evidence type="ECO:0000313" key="1">
    <source>
        <dbReference type="EMBL" id="KAF7913123.1"/>
    </source>
</evidence>
<dbReference type="GeneID" id="62238445"/>
<gene>
    <name evidence="1" type="ORF">EAE98_011674</name>
</gene>
<keyword evidence="2" id="KW-1185">Reference proteome</keyword>
<dbReference type="RefSeq" id="XP_038804354.1">
    <property type="nucleotide sequence ID" value="XM_038959296.1"/>
</dbReference>
<organism evidence="1 2">
    <name type="scientific">Botrytis deweyae</name>
    <dbReference type="NCBI Taxonomy" id="2478750"/>
    <lineage>
        <taxon>Eukaryota</taxon>
        <taxon>Fungi</taxon>
        <taxon>Dikarya</taxon>
        <taxon>Ascomycota</taxon>
        <taxon>Pezizomycotina</taxon>
        <taxon>Leotiomycetes</taxon>
        <taxon>Helotiales</taxon>
        <taxon>Sclerotiniaceae</taxon>
        <taxon>Botrytis</taxon>
    </lineage>
</organism>
<sequence>MPSFDNTSDPALDITCQIPISQMTNAECLREKTAAINLCYRIERELNHNLDAGMVENDSRNVDLNRRILALDNRRLEINDQILALAVAALVNPPNTAPQH</sequence>
<dbReference type="EMBL" id="RCSX01000051">
    <property type="protein sequence ID" value="KAF7913123.1"/>
    <property type="molecule type" value="Genomic_DNA"/>
</dbReference>
<comment type="caution">
    <text evidence="1">The sequence shown here is derived from an EMBL/GenBank/DDBJ whole genome shotgun (WGS) entry which is preliminary data.</text>
</comment>
<accession>A0ABQ7I5E8</accession>
<proteinExistence type="predicted"/>
<name>A0ABQ7I5E8_9HELO</name>
<evidence type="ECO:0000313" key="2">
    <source>
        <dbReference type="Proteomes" id="UP000783213"/>
    </source>
</evidence>
<dbReference type="Proteomes" id="UP000783213">
    <property type="component" value="Unassembled WGS sequence"/>
</dbReference>
<protein>
    <submittedName>
        <fullName evidence="1">Uncharacterized protein</fullName>
    </submittedName>
</protein>